<keyword evidence="2" id="KW-1185">Reference proteome</keyword>
<organism evidence="1 2">
    <name type="scientific">Exophiala bonariae</name>
    <dbReference type="NCBI Taxonomy" id="1690606"/>
    <lineage>
        <taxon>Eukaryota</taxon>
        <taxon>Fungi</taxon>
        <taxon>Dikarya</taxon>
        <taxon>Ascomycota</taxon>
        <taxon>Pezizomycotina</taxon>
        <taxon>Eurotiomycetes</taxon>
        <taxon>Chaetothyriomycetidae</taxon>
        <taxon>Chaetothyriales</taxon>
        <taxon>Herpotrichiellaceae</taxon>
        <taxon>Exophiala</taxon>
    </lineage>
</organism>
<evidence type="ECO:0000313" key="1">
    <source>
        <dbReference type="EMBL" id="KAK5065109.1"/>
    </source>
</evidence>
<dbReference type="GeneID" id="89969167"/>
<dbReference type="EMBL" id="JAVRRD010000001">
    <property type="protein sequence ID" value="KAK5065109.1"/>
    <property type="molecule type" value="Genomic_DNA"/>
</dbReference>
<sequence>MPIIISKLLDIIASNGSLISPSAGNGEKEEAAKREVIKAANALIFALERPGDYLARVGWGEPSRTAALRTAFELGILAKLDMRTPKTSA</sequence>
<name>A0AAV9NS32_9EURO</name>
<evidence type="ECO:0000313" key="2">
    <source>
        <dbReference type="Proteomes" id="UP001358417"/>
    </source>
</evidence>
<reference evidence="1 2" key="1">
    <citation type="submission" date="2023-08" db="EMBL/GenBank/DDBJ databases">
        <title>Black Yeasts Isolated from many extreme environments.</title>
        <authorList>
            <person name="Coleine C."/>
            <person name="Stajich J.E."/>
            <person name="Selbmann L."/>
        </authorList>
    </citation>
    <scope>NUCLEOTIDE SEQUENCE [LARGE SCALE GENOMIC DNA]</scope>
    <source>
        <strain evidence="1 2">CCFEE 5792</strain>
    </source>
</reference>
<dbReference type="Proteomes" id="UP001358417">
    <property type="component" value="Unassembled WGS sequence"/>
</dbReference>
<gene>
    <name evidence="1" type="ORF">LTR84_000945</name>
</gene>
<dbReference type="AlphaFoldDB" id="A0AAV9NS32"/>
<protein>
    <submittedName>
        <fullName evidence="1">Uncharacterized protein</fullName>
    </submittedName>
</protein>
<proteinExistence type="predicted"/>
<comment type="caution">
    <text evidence="1">The sequence shown here is derived from an EMBL/GenBank/DDBJ whole genome shotgun (WGS) entry which is preliminary data.</text>
</comment>
<accession>A0AAV9NS32</accession>
<dbReference type="RefSeq" id="XP_064712433.1">
    <property type="nucleotide sequence ID" value="XM_064844573.1"/>
</dbReference>